<organism evidence="3 4">
    <name type="scientific">Caenorhabditis tropicalis</name>
    <dbReference type="NCBI Taxonomy" id="1561998"/>
    <lineage>
        <taxon>Eukaryota</taxon>
        <taxon>Metazoa</taxon>
        <taxon>Ecdysozoa</taxon>
        <taxon>Nematoda</taxon>
        <taxon>Chromadorea</taxon>
        <taxon>Rhabditida</taxon>
        <taxon>Rhabditina</taxon>
        <taxon>Rhabditomorpha</taxon>
        <taxon>Rhabditoidea</taxon>
        <taxon>Rhabditidae</taxon>
        <taxon>Peloderinae</taxon>
        <taxon>Caenorhabditis</taxon>
    </lineage>
</organism>
<evidence type="ECO:0000313" key="3">
    <source>
        <dbReference type="Proteomes" id="UP000095282"/>
    </source>
</evidence>
<feature type="coiled-coil region" evidence="1">
    <location>
        <begin position="128"/>
        <end position="158"/>
    </location>
</feature>
<sequence length="1390" mass="155332">MGLWDDIWNKGKSFVNNVFYSKEQNEAWYKTEHAEELATHNRNLHEKKTRKEKEIREEYERVIAKEETKMKAELKTLVEGSNMRTRKEMDEYVKFKKQREADFELWKKNMETKYLSSGFDDKAVFLGMNGLEEQKEKMEKGEKEMKELGAEWKKMNQNSIDYNNNLFAQRYQMRSDCDQRIIGRMTEYHGRMLELVEEGEARKLAAEVVLKGMAERHRENELGFLDRQWEIEYWNVISRKELMKAVTSEEKHEEFRFECQNLVIEFNRFKASYYKEQPAFLQILKALKEKKTFDMHQGGNLLSGLPRFMEALGSLDIVDKGVIPVKNQVDGLIKNLNYNFSQLTEVVRAYKPGRHEKDNSHETALDYYNIIDSLVKELSEVMLGFNLKPSDAYEIEFEKQWNALMPSIYSIEGTRQHGIKTIEPRVRFGARGFDGTTRWSRGIQEIEGEEDLEVDVGLGLGLPKLSRLSAPTLPVFGGSVTVPSIGVMVPSIGVTVPSIGGNLPSLAGTVPSIGATLPSIGVTAPGIGATLPSIGGTLPSIGGTLPGIGGTLPSIGTTLPSIGVTAPGVGGTLPSIGGNLPSIGTTLPSVGATFPVIGGNLPSLRGTLPCIGVTSPSIGGTLPSIGALSPNFGARPKPSDNMNNNVRRLPGNIQKPVTTKDWLESIVAQNSGSQKVVRETPILNGNHQFSSPISNRLTGNQRPVDYGFREIDDQEPEEYVFIEDERQYEYETREEEKPGQQVQRTIHIKDTDQMSVQGSTFSDRVLRTEDSGTRHYENRKPKSINSSNNSYVEVDQQQNKTHLGQSALGFSSEEVQISQENRMKGIGSSDVQNQQEVLSSRQSVVSSIFQAGQIETGKTRRRSEESRVEMSEKRKSQYSENGGSDAMHQAPHDFKENSRPQKKRKTRVQKPSQEVEVNYPGGQSGTRRPDVASVTMTTSRSTLDLDKKPVFIGNEGPEALKESLVHPNRQQSRVQVPTQNVRSSPDDRTAIGLSSRETITAQVNRETTPTPKSSKPMEPENSKSRQAETPLLQKVAQNLKKEFEDVEENIIAHSSHAPEKREVVIGNRGPEAFKESLVLPKKQRSRVQASTQNGKDSSDERPANRVPPKESTRLPEIDQKAAGNDQKARVVNSERLSHQGVGGTAMRHIEEYIEGISTGKAPSEPTKPSRNSKIVLKSYKKLGIQNEPGSPEPRVENHSTQSSVALKKYVSLHKDPPEELILAGKPSATAISNPVNLRDQLNNEIRNRSLKNPIKHVANGISHVAPVKSLVKQGSKLLSPLKPVIRNLEKDIKEVKMIPKRISRNHGLQMPRGKNPSTYMKPVINNLENKLAGVEKKILETTEFSSFLPANSHTPRGPATYIKNHYKSPALPHPYHLTFWLKKEKAESQK</sequence>
<reference evidence="4" key="1">
    <citation type="submission" date="2016-11" db="UniProtKB">
        <authorList>
            <consortium name="WormBaseParasite"/>
        </authorList>
    </citation>
    <scope>IDENTIFICATION</scope>
</reference>
<keyword evidence="1" id="KW-0175">Coiled coil</keyword>
<feature type="compositionally biased region" description="Basic and acidic residues" evidence="2">
    <location>
        <begin position="1015"/>
        <end position="1026"/>
    </location>
</feature>
<feature type="compositionally biased region" description="Basic and acidic residues" evidence="2">
    <location>
        <begin position="862"/>
        <end position="877"/>
    </location>
</feature>
<keyword evidence="3" id="KW-1185">Reference proteome</keyword>
<evidence type="ECO:0000256" key="2">
    <source>
        <dbReference type="SAM" id="MobiDB-lite"/>
    </source>
</evidence>
<feature type="region of interest" description="Disordered" evidence="2">
    <location>
        <begin position="853"/>
        <end position="1038"/>
    </location>
</feature>
<feature type="compositionally biased region" description="Polar residues" evidence="2">
    <location>
        <begin position="783"/>
        <end position="795"/>
    </location>
</feature>
<evidence type="ECO:0000256" key="1">
    <source>
        <dbReference type="SAM" id="Coils"/>
    </source>
</evidence>
<feature type="coiled-coil region" evidence="1">
    <location>
        <begin position="34"/>
        <end position="76"/>
    </location>
</feature>
<dbReference type="Proteomes" id="UP000095282">
    <property type="component" value="Unplaced"/>
</dbReference>
<name>A0A1I7UGE2_9PELO</name>
<protein>
    <submittedName>
        <fullName evidence="4">Uncharacterized protein</fullName>
    </submittedName>
</protein>
<feature type="compositionally biased region" description="Polar residues" evidence="2">
    <location>
        <begin position="968"/>
        <end position="983"/>
    </location>
</feature>
<dbReference type="eggNOG" id="ENOG502RUH8">
    <property type="taxonomic scope" value="Eukaryota"/>
</dbReference>
<feature type="compositionally biased region" description="Basic and acidic residues" evidence="2">
    <location>
        <begin position="1096"/>
        <end position="1119"/>
    </location>
</feature>
<proteinExistence type="predicted"/>
<evidence type="ECO:0000313" key="4">
    <source>
        <dbReference type="WBParaSite" id="Csp11.Scaffold629.g9061.t1"/>
    </source>
</evidence>
<feature type="region of interest" description="Disordered" evidence="2">
    <location>
        <begin position="767"/>
        <end position="795"/>
    </location>
</feature>
<dbReference type="WBParaSite" id="Csp11.Scaffold629.g9061.t1">
    <property type="protein sequence ID" value="Csp11.Scaffold629.g9061.t1"/>
    <property type="gene ID" value="Csp11.Scaffold629.g9061"/>
</dbReference>
<feature type="region of interest" description="Disordered" evidence="2">
    <location>
        <begin position="1074"/>
        <end position="1142"/>
    </location>
</feature>
<feature type="compositionally biased region" description="Polar residues" evidence="2">
    <location>
        <begin position="995"/>
        <end position="1013"/>
    </location>
</feature>
<dbReference type="STRING" id="1561998.A0A1I7UGE2"/>
<feature type="compositionally biased region" description="Polar residues" evidence="2">
    <location>
        <begin position="1086"/>
        <end position="1095"/>
    </location>
</feature>
<accession>A0A1I7UGE2</accession>
<feature type="compositionally biased region" description="Basic and acidic residues" evidence="2">
    <location>
        <begin position="767"/>
        <end position="780"/>
    </location>
</feature>
<feature type="compositionally biased region" description="Basic and acidic residues" evidence="2">
    <location>
        <begin position="890"/>
        <end position="899"/>
    </location>
</feature>